<dbReference type="AlphaFoldDB" id="A0A6C0B3X6"/>
<keyword evidence="1" id="KW-1133">Transmembrane helix</keyword>
<keyword evidence="1" id="KW-0472">Membrane</keyword>
<organism evidence="2">
    <name type="scientific">viral metagenome</name>
    <dbReference type="NCBI Taxonomy" id="1070528"/>
    <lineage>
        <taxon>unclassified sequences</taxon>
        <taxon>metagenomes</taxon>
        <taxon>organismal metagenomes</taxon>
    </lineage>
</organism>
<keyword evidence="1" id="KW-0812">Transmembrane</keyword>
<feature type="transmembrane region" description="Helical" evidence="1">
    <location>
        <begin position="43"/>
        <end position="62"/>
    </location>
</feature>
<feature type="transmembrane region" description="Helical" evidence="1">
    <location>
        <begin position="68"/>
        <end position="87"/>
    </location>
</feature>
<feature type="transmembrane region" description="Helical" evidence="1">
    <location>
        <begin position="6"/>
        <end position="22"/>
    </location>
</feature>
<evidence type="ECO:0000313" key="2">
    <source>
        <dbReference type="EMBL" id="QHS86927.1"/>
    </source>
</evidence>
<accession>A0A6C0B3X6</accession>
<reference evidence="2" key="1">
    <citation type="journal article" date="2020" name="Nature">
        <title>Giant virus diversity and host interactions through global metagenomics.</title>
        <authorList>
            <person name="Schulz F."/>
            <person name="Roux S."/>
            <person name="Paez-Espino D."/>
            <person name="Jungbluth S."/>
            <person name="Walsh D.A."/>
            <person name="Denef V.J."/>
            <person name="McMahon K.D."/>
            <person name="Konstantinidis K.T."/>
            <person name="Eloe-Fadrosh E.A."/>
            <person name="Kyrpides N.C."/>
            <person name="Woyke T."/>
        </authorList>
    </citation>
    <scope>NUCLEOTIDE SEQUENCE</scope>
    <source>
        <strain evidence="2">GVMAG-M-3300009422-16</strain>
    </source>
</reference>
<evidence type="ECO:0000256" key="1">
    <source>
        <dbReference type="SAM" id="Phobius"/>
    </source>
</evidence>
<dbReference type="EMBL" id="MN739066">
    <property type="protein sequence ID" value="QHS86927.1"/>
    <property type="molecule type" value="Genomic_DNA"/>
</dbReference>
<proteinExistence type="predicted"/>
<sequence length="103" mass="12145">MRLFIVSIILGYLLVFFINYLPQQNDHTNDFIQKLELTWNSKIFHIHHWITFSMIILTLFIGRYAKPFIFNIVVGLFIGGIMEGFLFDDWYIISKGLSSKTIP</sequence>
<name>A0A6C0B3X6_9ZZZZ</name>
<protein>
    <submittedName>
        <fullName evidence="2">Uncharacterized protein</fullName>
    </submittedName>
</protein>